<dbReference type="SUPFAM" id="SSF56645">
    <property type="entry name" value="Acyl-CoA dehydrogenase NM domain-like"/>
    <property type="match status" value="1"/>
</dbReference>
<evidence type="ECO:0000313" key="6">
    <source>
        <dbReference type="Proteomes" id="UP000074119"/>
    </source>
</evidence>
<evidence type="ECO:0000259" key="3">
    <source>
        <dbReference type="Pfam" id="PF02771"/>
    </source>
</evidence>
<reference evidence="5 6" key="1">
    <citation type="submission" date="2015-12" db="EMBL/GenBank/DDBJ databases">
        <authorList>
            <person name="Shamseldin A."/>
            <person name="Moawad H."/>
            <person name="Abd El-Rahim W.M."/>
            <person name="Sadowsky M.J."/>
        </authorList>
    </citation>
    <scope>NUCLEOTIDE SEQUENCE [LARGE SCALE GENOMIC DNA]</scope>
    <source>
        <strain evidence="5 6">SM2</strain>
    </source>
</reference>
<dbReference type="Pfam" id="PF02771">
    <property type="entry name" value="Acyl-CoA_dh_N"/>
    <property type="match status" value="1"/>
</dbReference>
<evidence type="ECO:0000256" key="1">
    <source>
        <dbReference type="ARBA" id="ARBA00023002"/>
    </source>
</evidence>
<dbReference type="Pfam" id="PF08028">
    <property type="entry name" value="Acyl-CoA_dh_2"/>
    <property type="match status" value="1"/>
</dbReference>
<dbReference type="InterPro" id="IPR013786">
    <property type="entry name" value="AcylCoA_DH/ox_N"/>
</dbReference>
<organism evidence="5 6">
    <name type="scientific">Zhongshania aliphaticivorans</name>
    <dbReference type="NCBI Taxonomy" id="1470434"/>
    <lineage>
        <taxon>Bacteria</taxon>
        <taxon>Pseudomonadati</taxon>
        <taxon>Pseudomonadota</taxon>
        <taxon>Gammaproteobacteria</taxon>
        <taxon>Cellvibrionales</taxon>
        <taxon>Spongiibacteraceae</taxon>
        <taxon>Zhongshania</taxon>
    </lineage>
</organism>
<dbReference type="PIRSF" id="PIRSF016578">
    <property type="entry name" value="HsaA"/>
    <property type="match status" value="1"/>
</dbReference>
<evidence type="ECO:0000256" key="2">
    <source>
        <dbReference type="ARBA" id="ARBA00049661"/>
    </source>
</evidence>
<proteinExistence type="inferred from homology"/>
<protein>
    <submittedName>
        <fullName evidence="5">Flavin-dependent monooxygenase</fullName>
    </submittedName>
</protein>
<dbReference type="InterPro" id="IPR037069">
    <property type="entry name" value="AcylCoA_DH/ox_N_sf"/>
</dbReference>
<keyword evidence="1" id="KW-0560">Oxidoreductase</keyword>
<dbReference type="GO" id="GO:0005737">
    <property type="term" value="C:cytoplasm"/>
    <property type="evidence" value="ECO:0007669"/>
    <property type="project" value="TreeGrafter"/>
</dbReference>
<sequence length="394" mass="42759">MGEAQAKDAAKSSIVAEMMAAITAMQPRLRERAAETKALRKVPQASIDELQELGFFLALQPKRYGGLELSPQDFFRMQIALAEACMSTAWASGIIAVHAFQIAVMDDRAQQAIWGDNIHTRVSSSYAPMGKVTVVDGGFKLSGRWGWSSGSDHCTWALLGAIIPGDGYRTFLVPKGDYQIIDTWRSMGLEGTGSNDIEVKDAFVPDYMTHKQSDGFACTNPGQAVNTAPLYQLPWAQTFIRVVCTPAIGACKAAVELYKHAVLNKASGDPTKLAGDTQVQERIAAAVNGIDEMEALLFRNFDAMMALAEAGQPVPVEDRVRYRYHASLVISKSIAIVDSLFEVAGGQSVFLGSEIQQRFLDIHTARAHVANNPTSFARNLGGVDLGMDNGDYFV</sequence>
<dbReference type="GO" id="GO:0016712">
    <property type="term" value="F:oxidoreductase activity, acting on paired donors, with incorporation or reduction of molecular oxygen, reduced flavin or flavoprotein as one donor, and incorporation of one atom of oxygen"/>
    <property type="evidence" value="ECO:0007669"/>
    <property type="project" value="TreeGrafter"/>
</dbReference>
<dbReference type="PANTHER" id="PTHR48083:SF19">
    <property type="entry name" value="FLAVIN-DEPENDENT MONOOXYGENASE, OXYGENASE SUBUNIT HSAA"/>
    <property type="match status" value="1"/>
</dbReference>
<dbReference type="EMBL" id="CP014544">
    <property type="protein sequence ID" value="AMO68992.1"/>
    <property type="molecule type" value="Genomic_DNA"/>
</dbReference>
<dbReference type="KEGG" id="zal:AZF00_12075"/>
<dbReference type="Gene3D" id="2.40.110.10">
    <property type="entry name" value="Butyryl-CoA Dehydrogenase, subunit A, domain 2"/>
    <property type="match status" value="1"/>
</dbReference>
<keyword evidence="5" id="KW-0503">Monooxygenase</keyword>
<comment type="similarity">
    <text evidence="2">Belongs to the HpaH/HsaA monooxygenase family.</text>
</comment>
<dbReference type="InterPro" id="IPR036250">
    <property type="entry name" value="AcylCo_DH-like_C"/>
</dbReference>
<dbReference type="Gene3D" id="1.10.540.10">
    <property type="entry name" value="Acyl-CoA dehydrogenase/oxidase, N-terminal domain"/>
    <property type="match status" value="1"/>
</dbReference>
<dbReference type="InterPro" id="IPR046373">
    <property type="entry name" value="Acyl-CoA_Oxase/DH_mid-dom_sf"/>
</dbReference>
<dbReference type="GO" id="GO:0033539">
    <property type="term" value="P:fatty acid beta-oxidation using acyl-CoA dehydrogenase"/>
    <property type="evidence" value="ECO:0007669"/>
    <property type="project" value="TreeGrafter"/>
</dbReference>
<dbReference type="GO" id="GO:0050660">
    <property type="term" value="F:flavin adenine dinucleotide binding"/>
    <property type="evidence" value="ECO:0007669"/>
    <property type="project" value="InterPro"/>
</dbReference>
<accession>A0A127M700</accession>
<gene>
    <name evidence="5" type="ORF">AZF00_12075</name>
</gene>
<dbReference type="Gene3D" id="1.20.140.10">
    <property type="entry name" value="Butyryl-CoA Dehydrogenase, subunit A, domain 3"/>
    <property type="match status" value="1"/>
</dbReference>
<evidence type="ECO:0000259" key="4">
    <source>
        <dbReference type="Pfam" id="PF08028"/>
    </source>
</evidence>
<dbReference type="InterPro" id="IPR009100">
    <property type="entry name" value="AcylCoA_DH/oxidase_NM_dom_sf"/>
</dbReference>
<dbReference type="AlphaFoldDB" id="A0A127M700"/>
<dbReference type="Proteomes" id="UP000074119">
    <property type="component" value="Chromosome"/>
</dbReference>
<evidence type="ECO:0000313" key="5">
    <source>
        <dbReference type="EMBL" id="AMO68992.1"/>
    </source>
</evidence>
<dbReference type="PANTHER" id="PTHR48083">
    <property type="entry name" value="MEDIUM-CHAIN SPECIFIC ACYL-COA DEHYDROGENASE, MITOCHONDRIAL-RELATED"/>
    <property type="match status" value="1"/>
</dbReference>
<dbReference type="InterPro" id="IPR013107">
    <property type="entry name" value="Acyl-CoA_DH_C"/>
</dbReference>
<dbReference type="RefSeq" id="WP_008249022.1">
    <property type="nucleotide sequence ID" value="NZ_CP014544.1"/>
</dbReference>
<feature type="domain" description="Acyl-CoA dehydrogenase C-terminal" evidence="4">
    <location>
        <begin position="243"/>
        <end position="372"/>
    </location>
</feature>
<dbReference type="GO" id="GO:0003995">
    <property type="term" value="F:acyl-CoA dehydrogenase activity"/>
    <property type="evidence" value="ECO:0007669"/>
    <property type="project" value="TreeGrafter"/>
</dbReference>
<feature type="domain" description="Acyl-CoA dehydrogenase/oxidase N-terminal" evidence="3">
    <location>
        <begin position="25"/>
        <end position="94"/>
    </location>
</feature>
<dbReference type="InterPro" id="IPR050741">
    <property type="entry name" value="Acyl-CoA_dehydrogenase"/>
</dbReference>
<dbReference type="SUPFAM" id="SSF47203">
    <property type="entry name" value="Acyl-CoA dehydrogenase C-terminal domain-like"/>
    <property type="match status" value="1"/>
</dbReference>
<name>A0A127M700_9GAMM</name>
<dbReference type="STRING" id="1470434.AZF00_12075"/>